<evidence type="ECO:0000313" key="2">
    <source>
        <dbReference type="Proteomes" id="UP001177003"/>
    </source>
</evidence>
<organism evidence="1 2">
    <name type="scientific">Lactuca saligna</name>
    <name type="common">Willowleaf lettuce</name>
    <dbReference type="NCBI Taxonomy" id="75948"/>
    <lineage>
        <taxon>Eukaryota</taxon>
        <taxon>Viridiplantae</taxon>
        <taxon>Streptophyta</taxon>
        <taxon>Embryophyta</taxon>
        <taxon>Tracheophyta</taxon>
        <taxon>Spermatophyta</taxon>
        <taxon>Magnoliopsida</taxon>
        <taxon>eudicotyledons</taxon>
        <taxon>Gunneridae</taxon>
        <taxon>Pentapetalae</taxon>
        <taxon>asterids</taxon>
        <taxon>campanulids</taxon>
        <taxon>Asterales</taxon>
        <taxon>Asteraceae</taxon>
        <taxon>Cichorioideae</taxon>
        <taxon>Cichorieae</taxon>
        <taxon>Lactucinae</taxon>
        <taxon>Lactuca</taxon>
    </lineage>
</organism>
<gene>
    <name evidence="1" type="ORF">LSALG_LOCUS11919</name>
</gene>
<dbReference type="AlphaFoldDB" id="A0AA35VH83"/>
<dbReference type="Proteomes" id="UP001177003">
    <property type="component" value="Chromosome 2"/>
</dbReference>
<protein>
    <submittedName>
        <fullName evidence="1">Uncharacterized protein</fullName>
    </submittedName>
</protein>
<evidence type="ECO:0000313" key="1">
    <source>
        <dbReference type="EMBL" id="CAI9271655.1"/>
    </source>
</evidence>
<accession>A0AA35VH83</accession>
<reference evidence="1" key="1">
    <citation type="submission" date="2023-04" db="EMBL/GenBank/DDBJ databases">
        <authorList>
            <person name="Vijverberg K."/>
            <person name="Xiong W."/>
            <person name="Schranz E."/>
        </authorList>
    </citation>
    <scope>NUCLEOTIDE SEQUENCE</scope>
</reference>
<name>A0AA35VH83_LACSI</name>
<dbReference type="EMBL" id="OX465078">
    <property type="protein sequence ID" value="CAI9271655.1"/>
    <property type="molecule type" value="Genomic_DNA"/>
</dbReference>
<sequence>MFQVSELILVELIDAKLVEEGDNGDAASGLGQISVMKLKYGLQFKILIWVDDLGQTIVMVLDREREGDGCGVSQSLSSLLMIKEETEVVRRRRGAEPLR</sequence>
<proteinExistence type="predicted"/>
<keyword evidence="2" id="KW-1185">Reference proteome</keyword>